<name>A0AAW1IKS8_SAPOF</name>
<sequence>MQQCRAASFPLPRGLKLSLTDGELLPDPEVYRRLIGRLLYLNLTRPDLSYSVQHLSQFVSCPRVPHMQAALHIVRYLQGTADAKLFYSSQSNLVLTAYCDADWGSCQFSCKSLTGHCCLLGDSLISWKTKKQKTVSKSSVESEYRAMSYTTSEIVWLQGLLHDFDVSVPLPIQLCCDNKAAIHIAANPVFHERTKHINIDCHYVREKLQEGLLYTSHVRSSVQLADLFTKPLGESQHHFLSSKLGLHLPRNSNLRGGCEIEDTSSRDGVG</sequence>
<dbReference type="SUPFAM" id="SSF56672">
    <property type="entry name" value="DNA/RNA polymerases"/>
    <property type="match status" value="1"/>
</dbReference>
<dbReference type="EMBL" id="JBDFQZ010000009">
    <property type="protein sequence ID" value="KAK9690340.1"/>
    <property type="molecule type" value="Genomic_DNA"/>
</dbReference>
<dbReference type="CDD" id="cd09272">
    <property type="entry name" value="RNase_HI_RT_Ty1"/>
    <property type="match status" value="1"/>
</dbReference>
<dbReference type="InterPro" id="IPR043502">
    <property type="entry name" value="DNA/RNA_pol_sf"/>
</dbReference>
<comment type="caution">
    <text evidence="1">The sequence shown here is derived from an EMBL/GenBank/DDBJ whole genome shotgun (WGS) entry which is preliminary data.</text>
</comment>
<reference evidence="1" key="1">
    <citation type="submission" date="2024-03" db="EMBL/GenBank/DDBJ databases">
        <title>WGS assembly of Saponaria officinalis var. Norfolk2.</title>
        <authorList>
            <person name="Jenkins J."/>
            <person name="Shu S."/>
            <person name="Grimwood J."/>
            <person name="Barry K."/>
            <person name="Goodstein D."/>
            <person name="Schmutz J."/>
            <person name="Leebens-Mack J."/>
            <person name="Osbourn A."/>
        </authorList>
    </citation>
    <scope>NUCLEOTIDE SEQUENCE [LARGE SCALE GENOMIC DNA]</scope>
    <source>
        <strain evidence="1">JIC</strain>
    </source>
</reference>
<accession>A0AAW1IKS8</accession>
<dbReference type="AlphaFoldDB" id="A0AAW1IKS8"/>
<protein>
    <submittedName>
        <fullName evidence="1">Uncharacterized protein</fullName>
    </submittedName>
</protein>
<proteinExistence type="predicted"/>
<dbReference type="Proteomes" id="UP001443914">
    <property type="component" value="Unassembled WGS sequence"/>
</dbReference>
<evidence type="ECO:0000313" key="1">
    <source>
        <dbReference type="EMBL" id="KAK9690340.1"/>
    </source>
</evidence>
<dbReference type="PANTHER" id="PTHR11439:SF522">
    <property type="entry name" value="REVERSE TRANSCRIPTASE TY1_COPIA-TYPE DOMAIN-CONTAINING PROTEIN"/>
    <property type="match status" value="1"/>
</dbReference>
<dbReference type="PANTHER" id="PTHR11439">
    <property type="entry name" value="GAG-POL-RELATED RETROTRANSPOSON"/>
    <property type="match status" value="1"/>
</dbReference>
<gene>
    <name evidence="1" type="ORF">RND81_09G121100</name>
</gene>
<keyword evidence="2" id="KW-1185">Reference proteome</keyword>
<evidence type="ECO:0000313" key="2">
    <source>
        <dbReference type="Proteomes" id="UP001443914"/>
    </source>
</evidence>
<organism evidence="1 2">
    <name type="scientific">Saponaria officinalis</name>
    <name type="common">Common soapwort</name>
    <name type="synonym">Lychnis saponaria</name>
    <dbReference type="NCBI Taxonomy" id="3572"/>
    <lineage>
        <taxon>Eukaryota</taxon>
        <taxon>Viridiplantae</taxon>
        <taxon>Streptophyta</taxon>
        <taxon>Embryophyta</taxon>
        <taxon>Tracheophyta</taxon>
        <taxon>Spermatophyta</taxon>
        <taxon>Magnoliopsida</taxon>
        <taxon>eudicotyledons</taxon>
        <taxon>Gunneridae</taxon>
        <taxon>Pentapetalae</taxon>
        <taxon>Caryophyllales</taxon>
        <taxon>Caryophyllaceae</taxon>
        <taxon>Caryophylleae</taxon>
        <taxon>Saponaria</taxon>
    </lineage>
</organism>